<organism evidence="1 2">
    <name type="scientific">Araneus ventricosus</name>
    <name type="common">Orbweaver spider</name>
    <name type="synonym">Epeira ventricosa</name>
    <dbReference type="NCBI Taxonomy" id="182803"/>
    <lineage>
        <taxon>Eukaryota</taxon>
        <taxon>Metazoa</taxon>
        <taxon>Ecdysozoa</taxon>
        <taxon>Arthropoda</taxon>
        <taxon>Chelicerata</taxon>
        <taxon>Arachnida</taxon>
        <taxon>Araneae</taxon>
        <taxon>Araneomorphae</taxon>
        <taxon>Entelegynae</taxon>
        <taxon>Araneoidea</taxon>
        <taxon>Araneidae</taxon>
        <taxon>Araneus</taxon>
    </lineage>
</organism>
<sequence length="82" mass="9189">MMSRNQPYSQGVLEISPPHRFLPKMIENAWKAVTKRILTSACKKLWPESVVECDIEVSETVPCEAYSQGDCVFGQDRGTGGR</sequence>
<name>A0A4Y2JT04_ARAVE</name>
<dbReference type="Proteomes" id="UP000499080">
    <property type="component" value="Unassembled WGS sequence"/>
</dbReference>
<accession>A0A4Y2JT04</accession>
<evidence type="ECO:0000313" key="2">
    <source>
        <dbReference type="Proteomes" id="UP000499080"/>
    </source>
</evidence>
<comment type="caution">
    <text evidence="1">The sequence shown here is derived from an EMBL/GenBank/DDBJ whole genome shotgun (WGS) entry which is preliminary data.</text>
</comment>
<protein>
    <recommendedName>
        <fullName evidence="3">DDE-1 domain-containing protein</fullName>
    </recommendedName>
</protein>
<dbReference type="AlphaFoldDB" id="A0A4Y2JT04"/>
<evidence type="ECO:0000313" key="1">
    <source>
        <dbReference type="EMBL" id="GBM93501.1"/>
    </source>
</evidence>
<dbReference type="OrthoDB" id="7422307at2759"/>
<evidence type="ECO:0008006" key="3">
    <source>
        <dbReference type="Google" id="ProtNLM"/>
    </source>
</evidence>
<keyword evidence="2" id="KW-1185">Reference proteome</keyword>
<gene>
    <name evidence="1" type="ORF">AVEN_274827_1</name>
</gene>
<reference evidence="1 2" key="1">
    <citation type="journal article" date="2019" name="Sci. Rep.">
        <title>Orb-weaving spider Araneus ventricosus genome elucidates the spidroin gene catalogue.</title>
        <authorList>
            <person name="Kono N."/>
            <person name="Nakamura H."/>
            <person name="Ohtoshi R."/>
            <person name="Moran D.A.P."/>
            <person name="Shinohara A."/>
            <person name="Yoshida Y."/>
            <person name="Fujiwara M."/>
            <person name="Mori M."/>
            <person name="Tomita M."/>
            <person name="Arakawa K."/>
        </authorList>
    </citation>
    <scope>NUCLEOTIDE SEQUENCE [LARGE SCALE GENOMIC DNA]</scope>
</reference>
<proteinExistence type="predicted"/>
<dbReference type="EMBL" id="BGPR01003878">
    <property type="protein sequence ID" value="GBM93501.1"/>
    <property type="molecule type" value="Genomic_DNA"/>
</dbReference>